<evidence type="ECO:0000256" key="10">
    <source>
        <dbReference type="HAMAP-Rule" id="MF_00162"/>
    </source>
</evidence>
<sequence>MGFDRPIPNGRKSKSMTTELNPLTVAVQMDPMEGIRIGGDSTFHIMLAAQARGHRLYHYLAPDLTYRDGCVLARARPVRVQKVEGDHFAFGEAEVLDLGRDVDVVLMRQDPPFDLSYITATHLLERVQEETLVVNDPASVRNAPEKLFVLDYARFMPPTMITRDLEEVKSFLAQHGEVVVKPLYGNAGNAVFHVGRSGANLSALVELFKSSWVEPFMVQAFIPGVAEGDKRIVLVDGEVAGAVNRIPGAGEIRSNLAVGGSAAKTVLTERELEICEALGPELRRRGLLFVGIDVIGGEWLTEINVTSPTGIVSIDAFNGTDTGGMIWDAIDARLAARAAA</sequence>
<organism evidence="12 13">
    <name type="scientific">Sphingobium fuliginis (strain ATCC 27551)</name>
    <dbReference type="NCBI Taxonomy" id="336203"/>
    <lineage>
        <taxon>Bacteria</taxon>
        <taxon>Pseudomonadati</taxon>
        <taxon>Pseudomonadota</taxon>
        <taxon>Alphaproteobacteria</taxon>
        <taxon>Sphingomonadales</taxon>
        <taxon>Sphingomonadaceae</taxon>
        <taxon>Sphingobium</taxon>
    </lineage>
</organism>
<evidence type="ECO:0000256" key="1">
    <source>
        <dbReference type="ARBA" id="ARBA00001936"/>
    </source>
</evidence>
<dbReference type="Proteomes" id="UP000628109">
    <property type="component" value="Unassembled WGS sequence"/>
</dbReference>
<dbReference type="InterPro" id="IPR006284">
    <property type="entry name" value="Glut_synth_pro"/>
</dbReference>
<dbReference type="SUPFAM" id="SSF56059">
    <property type="entry name" value="Glutathione synthetase ATP-binding domain-like"/>
    <property type="match status" value="1"/>
</dbReference>
<reference evidence="13" key="1">
    <citation type="journal article" date="2019" name="Int. J. Syst. Evol. Microbiol.">
        <title>The Global Catalogue of Microorganisms (GCM) 10K type strain sequencing project: providing services to taxonomists for standard genome sequencing and annotation.</title>
        <authorList>
            <consortium name="The Broad Institute Genomics Platform"/>
            <consortium name="The Broad Institute Genome Sequencing Center for Infectious Disease"/>
            <person name="Wu L."/>
            <person name="Ma J."/>
        </authorList>
    </citation>
    <scope>NUCLEOTIDE SEQUENCE [LARGE SCALE GENOMIC DNA]</scope>
    <source>
        <strain evidence="13">CCM 7327</strain>
    </source>
</reference>
<keyword evidence="13" id="KW-1185">Reference proteome</keyword>
<dbReference type="InterPro" id="IPR013815">
    <property type="entry name" value="ATP_grasp_subdomain_1"/>
</dbReference>
<dbReference type="PANTHER" id="PTHR21621:SF4">
    <property type="entry name" value="GLUTATHIONE SYNTHETASE"/>
    <property type="match status" value="1"/>
</dbReference>
<dbReference type="NCBIfam" id="TIGR01380">
    <property type="entry name" value="glut_syn"/>
    <property type="match status" value="1"/>
</dbReference>
<evidence type="ECO:0000256" key="5">
    <source>
        <dbReference type="ARBA" id="ARBA00022723"/>
    </source>
</evidence>
<feature type="domain" description="ATP-grasp" evidence="11">
    <location>
        <begin position="146"/>
        <end position="331"/>
    </location>
</feature>
<comment type="cofactor">
    <cofactor evidence="1">
        <name>Mn(2+)</name>
        <dbReference type="ChEBI" id="CHEBI:29035"/>
    </cofactor>
</comment>
<dbReference type="InterPro" id="IPR016185">
    <property type="entry name" value="PreATP-grasp_dom_sf"/>
</dbReference>
<dbReference type="InterPro" id="IPR004215">
    <property type="entry name" value="GSHS_N"/>
</dbReference>
<evidence type="ECO:0000313" key="12">
    <source>
        <dbReference type="EMBL" id="GFZ79078.1"/>
    </source>
</evidence>
<keyword evidence="3 10" id="KW-0436">Ligase</keyword>
<evidence type="ECO:0000256" key="2">
    <source>
        <dbReference type="ARBA" id="ARBA00001946"/>
    </source>
</evidence>
<comment type="similarity">
    <text evidence="10">Belongs to the prokaryotic GSH synthase family.</text>
</comment>
<evidence type="ECO:0000259" key="11">
    <source>
        <dbReference type="PROSITE" id="PS50975"/>
    </source>
</evidence>
<keyword evidence="6 10" id="KW-0547">Nucleotide-binding</keyword>
<proteinExistence type="inferred from homology"/>
<dbReference type="PROSITE" id="PS50975">
    <property type="entry name" value="ATP_GRASP"/>
    <property type="match status" value="1"/>
</dbReference>
<dbReference type="InterPro" id="IPR011761">
    <property type="entry name" value="ATP-grasp"/>
</dbReference>
<accession>A0ABQ1EN34</accession>
<keyword evidence="8" id="KW-0460">Magnesium</keyword>
<protein>
    <recommendedName>
        <fullName evidence="10">Glutathione synthetase</fullName>
        <ecNumber evidence="10">6.3.2.3</ecNumber>
    </recommendedName>
    <alternativeName>
        <fullName evidence="10">GSH synthetase</fullName>
        <shortName evidence="10">GSH-S</shortName>
        <shortName evidence="10">GSHase</shortName>
    </alternativeName>
    <alternativeName>
        <fullName evidence="10">Glutathione synthase</fullName>
    </alternativeName>
</protein>
<dbReference type="Gene3D" id="3.30.470.20">
    <property type="entry name" value="ATP-grasp fold, B domain"/>
    <property type="match status" value="1"/>
</dbReference>
<comment type="caution">
    <text evidence="12">The sequence shown here is derived from an EMBL/GenBank/DDBJ whole genome shotgun (WGS) entry which is preliminary data.</text>
</comment>
<keyword evidence="9" id="KW-0464">Manganese</keyword>
<name>A0ABQ1EN34_SPHSA</name>
<dbReference type="NCBIfam" id="NF003573">
    <property type="entry name" value="PRK05246.1"/>
    <property type="match status" value="1"/>
</dbReference>
<dbReference type="EMBL" id="BMDU01000001">
    <property type="protein sequence ID" value="GFZ79078.1"/>
    <property type="molecule type" value="Genomic_DNA"/>
</dbReference>
<evidence type="ECO:0000313" key="13">
    <source>
        <dbReference type="Proteomes" id="UP000628109"/>
    </source>
</evidence>
<evidence type="ECO:0000256" key="7">
    <source>
        <dbReference type="ARBA" id="ARBA00022840"/>
    </source>
</evidence>
<evidence type="ECO:0000256" key="6">
    <source>
        <dbReference type="ARBA" id="ARBA00022741"/>
    </source>
</evidence>
<comment type="pathway">
    <text evidence="10">Sulfur metabolism; glutathione biosynthesis; glutathione from L-cysteine and L-glutamate: step 2/2.</text>
</comment>
<keyword evidence="7 10" id="KW-0067">ATP-binding</keyword>
<dbReference type="SUPFAM" id="SSF52440">
    <property type="entry name" value="PreATP-grasp domain"/>
    <property type="match status" value="1"/>
</dbReference>
<dbReference type="Pfam" id="PF02951">
    <property type="entry name" value="GSH-S_N"/>
    <property type="match status" value="1"/>
</dbReference>
<dbReference type="InterPro" id="IPR004218">
    <property type="entry name" value="GSHS_ATP-bd"/>
</dbReference>
<dbReference type="EC" id="6.3.2.3" evidence="10"/>
<dbReference type="PANTHER" id="PTHR21621">
    <property type="entry name" value="RIBOSOMAL PROTEIN S6 MODIFICATION PROTEIN"/>
    <property type="match status" value="1"/>
</dbReference>
<evidence type="ECO:0000256" key="4">
    <source>
        <dbReference type="ARBA" id="ARBA00022684"/>
    </source>
</evidence>
<dbReference type="Gene3D" id="3.40.50.20">
    <property type="match status" value="1"/>
</dbReference>
<comment type="catalytic activity">
    <reaction evidence="10">
        <text>gamma-L-glutamyl-L-cysteine + glycine + ATP = glutathione + ADP + phosphate + H(+)</text>
        <dbReference type="Rhea" id="RHEA:13557"/>
        <dbReference type="ChEBI" id="CHEBI:15378"/>
        <dbReference type="ChEBI" id="CHEBI:30616"/>
        <dbReference type="ChEBI" id="CHEBI:43474"/>
        <dbReference type="ChEBI" id="CHEBI:57305"/>
        <dbReference type="ChEBI" id="CHEBI:57925"/>
        <dbReference type="ChEBI" id="CHEBI:58173"/>
        <dbReference type="ChEBI" id="CHEBI:456216"/>
        <dbReference type="EC" id="6.3.2.3"/>
    </reaction>
</comment>
<dbReference type="HAMAP" id="MF_00162">
    <property type="entry name" value="GSH_S"/>
    <property type="match status" value="1"/>
</dbReference>
<comment type="cofactor">
    <cofactor evidence="2">
        <name>Mg(2+)</name>
        <dbReference type="ChEBI" id="CHEBI:18420"/>
    </cofactor>
</comment>
<evidence type="ECO:0000256" key="9">
    <source>
        <dbReference type="ARBA" id="ARBA00023211"/>
    </source>
</evidence>
<keyword evidence="4 10" id="KW-0317">Glutathione biosynthesis</keyword>
<evidence type="ECO:0000256" key="3">
    <source>
        <dbReference type="ARBA" id="ARBA00022598"/>
    </source>
</evidence>
<dbReference type="Pfam" id="PF02955">
    <property type="entry name" value="GSH-S_ATP"/>
    <property type="match status" value="1"/>
</dbReference>
<gene>
    <name evidence="10 12" type="primary">gshB</name>
    <name evidence="12" type="ORF">GCM10019071_04580</name>
</gene>
<evidence type="ECO:0000256" key="8">
    <source>
        <dbReference type="ARBA" id="ARBA00022842"/>
    </source>
</evidence>
<dbReference type="Gene3D" id="3.30.1490.20">
    <property type="entry name" value="ATP-grasp fold, A domain"/>
    <property type="match status" value="1"/>
</dbReference>
<keyword evidence="5" id="KW-0479">Metal-binding</keyword>